<reference evidence="2 3" key="1">
    <citation type="submission" date="2024-04" db="EMBL/GenBank/DDBJ databases">
        <authorList>
            <person name="Fracassetti M."/>
        </authorList>
    </citation>
    <scope>NUCLEOTIDE SEQUENCE [LARGE SCALE GENOMIC DNA]</scope>
</reference>
<feature type="region of interest" description="Disordered" evidence="1">
    <location>
        <begin position="298"/>
        <end position="413"/>
    </location>
</feature>
<name>A0AAV2DK44_9ROSI</name>
<feature type="compositionally biased region" description="Low complexity" evidence="1">
    <location>
        <begin position="397"/>
        <end position="411"/>
    </location>
</feature>
<dbReference type="InterPro" id="IPR045882">
    <property type="entry name" value="GPT1/2"/>
</dbReference>
<feature type="compositionally biased region" description="Basic and acidic residues" evidence="1">
    <location>
        <begin position="452"/>
        <end position="463"/>
    </location>
</feature>
<feature type="compositionally biased region" description="Polar residues" evidence="1">
    <location>
        <begin position="387"/>
        <end position="396"/>
    </location>
</feature>
<proteinExistence type="predicted"/>
<organism evidence="2 3">
    <name type="scientific">Linum trigynum</name>
    <dbReference type="NCBI Taxonomy" id="586398"/>
    <lineage>
        <taxon>Eukaryota</taxon>
        <taxon>Viridiplantae</taxon>
        <taxon>Streptophyta</taxon>
        <taxon>Embryophyta</taxon>
        <taxon>Tracheophyta</taxon>
        <taxon>Spermatophyta</taxon>
        <taxon>Magnoliopsida</taxon>
        <taxon>eudicotyledons</taxon>
        <taxon>Gunneridae</taxon>
        <taxon>Pentapetalae</taxon>
        <taxon>rosids</taxon>
        <taxon>fabids</taxon>
        <taxon>Malpighiales</taxon>
        <taxon>Linaceae</taxon>
        <taxon>Linum</taxon>
    </lineage>
</organism>
<feature type="compositionally biased region" description="Low complexity" evidence="1">
    <location>
        <begin position="330"/>
        <end position="342"/>
    </location>
</feature>
<accession>A0AAV2DK44</accession>
<gene>
    <name evidence="2" type="ORF">LTRI10_LOCUS16219</name>
</gene>
<feature type="compositionally biased region" description="Polar residues" evidence="1">
    <location>
        <begin position="193"/>
        <end position="208"/>
    </location>
</feature>
<dbReference type="GO" id="GO:0008017">
    <property type="term" value="F:microtubule binding"/>
    <property type="evidence" value="ECO:0007669"/>
    <property type="project" value="InterPro"/>
</dbReference>
<dbReference type="PANTHER" id="PTHR33737:SF2">
    <property type="entry name" value="OS12G0102700 PROTEIN"/>
    <property type="match status" value="1"/>
</dbReference>
<dbReference type="PANTHER" id="PTHR33737">
    <property type="entry name" value="OS05G0121800 PROTEIN"/>
    <property type="match status" value="1"/>
</dbReference>
<feature type="region of interest" description="Disordered" evidence="1">
    <location>
        <begin position="452"/>
        <end position="489"/>
    </location>
</feature>
<dbReference type="Proteomes" id="UP001497516">
    <property type="component" value="Chromosome 3"/>
</dbReference>
<evidence type="ECO:0000313" key="2">
    <source>
        <dbReference type="EMBL" id="CAL1374348.1"/>
    </source>
</evidence>
<evidence type="ECO:0000313" key="3">
    <source>
        <dbReference type="Proteomes" id="UP001497516"/>
    </source>
</evidence>
<feature type="region of interest" description="Disordered" evidence="1">
    <location>
        <begin position="165"/>
        <end position="266"/>
    </location>
</feature>
<dbReference type="EMBL" id="OZ034816">
    <property type="protein sequence ID" value="CAL1374348.1"/>
    <property type="molecule type" value="Genomic_DNA"/>
</dbReference>
<keyword evidence="3" id="KW-1185">Reference proteome</keyword>
<sequence length="516" mass="55224">MEFPEFQFSAEGSEGRKKIDFNFSDEHIPCDLRNSLAWDTAFFTSPGIMDIDELFETFNLRAAMDRSKDKKPSSVATAAAASHYDSRQSLAWDSAFFTSAGVLDAEELSMVNKGFRNSVAKSEPETWRSIESSSTANSEGSSLASLELDLFSDIKGAVGQFHNGGSLSAKRKGMQEGNGGSSSGKPPRRMSSRGVNSTLSSKRASSMGSHGVCKGKMNAVKSTTPLRSPSSVLPATTRNGSSEQVMRTPPGKSSRKTVEPRMAASVPTLRTPLKFLAGSKNGSLSSSSSFLSTLKASPASSISGLSSSTEQSLRSTNQRHHVSPVKPCFASSSPRRSSTAPRTMKRFTGVGATPKNMQASGLRMPSPKLGYFDSENPSGSAIRAGNLKSNSHGQNKSAMATSSSRSGSRTSLGKHHLSEIVALSLNSKIGSSNERWQESFINNDNMKKKRCLKEDGEDSKVDPGARQGKGSSCSRNKRPGSNKENSIAASLDSQVDGLSRQLKAIHFNRGFSPVWK</sequence>
<feature type="compositionally biased region" description="Low complexity" evidence="1">
    <location>
        <begin position="298"/>
        <end position="315"/>
    </location>
</feature>
<protein>
    <submittedName>
        <fullName evidence="2">Uncharacterized protein</fullName>
    </submittedName>
</protein>
<evidence type="ECO:0000256" key="1">
    <source>
        <dbReference type="SAM" id="MobiDB-lite"/>
    </source>
</evidence>
<dbReference type="AlphaFoldDB" id="A0AAV2DK44"/>
<feature type="compositionally biased region" description="Polar residues" evidence="1">
    <location>
        <begin position="220"/>
        <end position="245"/>
    </location>
</feature>